<reference evidence="1" key="1">
    <citation type="journal article" date="2021" name="Nat. Commun.">
        <title>Genetic determinants of endophytism in the Arabidopsis root mycobiome.</title>
        <authorList>
            <person name="Mesny F."/>
            <person name="Miyauchi S."/>
            <person name="Thiergart T."/>
            <person name="Pickel B."/>
            <person name="Atanasova L."/>
            <person name="Karlsson M."/>
            <person name="Huettel B."/>
            <person name="Barry K.W."/>
            <person name="Haridas S."/>
            <person name="Chen C."/>
            <person name="Bauer D."/>
            <person name="Andreopoulos W."/>
            <person name="Pangilinan J."/>
            <person name="LaButti K."/>
            <person name="Riley R."/>
            <person name="Lipzen A."/>
            <person name="Clum A."/>
            <person name="Drula E."/>
            <person name="Henrissat B."/>
            <person name="Kohler A."/>
            <person name="Grigoriev I.V."/>
            <person name="Martin F.M."/>
            <person name="Hacquard S."/>
        </authorList>
    </citation>
    <scope>NUCLEOTIDE SEQUENCE</scope>
    <source>
        <strain evidence="1">MPI-SDFR-AT-0068</strain>
    </source>
</reference>
<accession>A0A8K0WAR3</accession>
<dbReference type="OrthoDB" id="5105445at2759"/>
<gene>
    <name evidence="1" type="ORF">BKA59DRAFT_544462</name>
</gene>
<dbReference type="Proteomes" id="UP000813427">
    <property type="component" value="Unassembled WGS sequence"/>
</dbReference>
<evidence type="ECO:0000313" key="1">
    <source>
        <dbReference type="EMBL" id="KAH7245090.1"/>
    </source>
</evidence>
<dbReference type="EMBL" id="JAGPXF010000004">
    <property type="protein sequence ID" value="KAH7245090.1"/>
    <property type="molecule type" value="Genomic_DNA"/>
</dbReference>
<evidence type="ECO:0008006" key="3">
    <source>
        <dbReference type="Google" id="ProtNLM"/>
    </source>
</evidence>
<proteinExistence type="predicted"/>
<dbReference type="AlphaFoldDB" id="A0A8K0WAR3"/>
<comment type="caution">
    <text evidence="1">The sequence shown here is derived from an EMBL/GenBank/DDBJ whole genome shotgun (WGS) entry which is preliminary data.</text>
</comment>
<protein>
    <recommendedName>
        <fullName evidence="3">F-box domain-containing protein</fullName>
    </recommendedName>
</protein>
<evidence type="ECO:0000313" key="2">
    <source>
        <dbReference type="Proteomes" id="UP000813427"/>
    </source>
</evidence>
<name>A0A8K0WAR3_9HYPO</name>
<organism evidence="1 2">
    <name type="scientific">Fusarium tricinctum</name>
    <dbReference type="NCBI Taxonomy" id="61284"/>
    <lineage>
        <taxon>Eukaryota</taxon>
        <taxon>Fungi</taxon>
        <taxon>Dikarya</taxon>
        <taxon>Ascomycota</taxon>
        <taxon>Pezizomycotina</taxon>
        <taxon>Sordariomycetes</taxon>
        <taxon>Hypocreomycetidae</taxon>
        <taxon>Hypocreales</taxon>
        <taxon>Nectriaceae</taxon>
        <taxon>Fusarium</taxon>
        <taxon>Fusarium tricinctum species complex</taxon>
    </lineage>
</organism>
<keyword evidence="2" id="KW-1185">Reference proteome</keyword>
<sequence>MKSPAPNTSLGSAQRPSGNPYLLDNNIVINIYHLPDDILSDIFSYAAAPKSLPAQLKIGNAPYDVYLDPEEYQSSLAKAFQTARALRLVSRRFNYLATPFLFQHLILIQHVVETLPDGSLVERQQYPGSVAQQGKSFGKMMKNLHGLLAMRPDFGHHCKSLCFIYKEDPLSYDSRNETDEDSGEDGESKRPQNYIELPQTALLNDIYSLMANVIDFQVNVTDITEKMPEFSQALASMPKLTRLYIMGDVEYLPLVRQIATLPSDSMLETLDISCTTAVECAQYGYEAQQAIMLQELQSYAGTGPFTRLLTGFPPGAELLVALVAWPKRLERLALQMNSNITRQSPHSVPLQPILDTQKQSLTHLCIEGSYGPGLRGFDLRDFPRLEYLALSDSVFSHFHPSLDGRVAPELNARIFAPRLRSFLWVLPRGGTSRRPKIKDFFSDKHEQRLRYLLKTALHLKEQSKNTGDWHFKRIWVQSSVVAPESLEQEARRNFEKDLRSIDAVNDEFGPLGISVRHLPLPKFSTNEDGVDDYGGYTAFGSSDETWLWDIIQNF</sequence>